<keyword evidence="2" id="KW-0472">Membrane</keyword>
<sequence length="186" mass="20064">MLSILPLTFSSFNMPAAMHLTVLVSLFAVTLCENNTTSSTIKLSKAITISAAHHTSLAAKKKPLYSMTEETHPSVTPPQTTTTNQTSNQTVFHGSTLPPAPESPNITATITVNITSPGLSHGWEKDDIAANPGLVAILCIFCIIVVLVLVVISVKCIQSPRSNFERLEDVPMRNVTEESPFAQYSK</sequence>
<dbReference type="EMBL" id="SCKG01000009">
    <property type="protein sequence ID" value="TDH08702.1"/>
    <property type="molecule type" value="Genomic_DNA"/>
</dbReference>
<keyword evidence="2" id="KW-0812">Transmembrane</keyword>
<protein>
    <submittedName>
        <fullName evidence="4">Uncharacterized protein</fullName>
    </submittedName>
</protein>
<name>A0A484D0B9_PERFV</name>
<dbReference type="AlphaFoldDB" id="A0A484D0B9"/>
<organism evidence="4 5">
    <name type="scientific">Perca flavescens</name>
    <name type="common">American yellow perch</name>
    <name type="synonym">Morone flavescens</name>
    <dbReference type="NCBI Taxonomy" id="8167"/>
    <lineage>
        <taxon>Eukaryota</taxon>
        <taxon>Metazoa</taxon>
        <taxon>Chordata</taxon>
        <taxon>Craniata</taxon>
        <taxon>Vertebrata</taxon>
        <taxon>Euteleostomi</taxon>
        <taxon>Actinopterygii</taxon>
        <taxon>Neopterygii</taxon>
        <taxon>Teleostei</taxon>
        <taxon>Neoteleostei</taxon>
        <taxon>Acanthomorphata</taxon>
        <taxon>Eupercaria</taxon>
        <taxon>Perciformes</taxon>
        <taxon>Percoidei</taxon>
        <taxon>Percidae</taxon>
        <taxon>Percinae</taxon>
        <taxon>Perca</taxon>
    </lineage>
</organism>
<keyword evidence="2" id="KW-1133">Transmembrane helix</keyword>
<proteinExistence type="predicted"/>
<feature type="chain" id="PRO_5019813296" evidence="3">
    <location>
        <begin position="33"/>
        <end position="186"/>
    </location>
</feature>
<keyword evidence="5" id="KW-1185">Reference proteome</keyword>
<feature type="transmembrane region" description="Helical" evidence="2">
    <location>
        <begin position="134"/>
        <end position="157"/>
    </location>
</feature>
<evidence type="ECO:0000256" key="2">
    <source>
        <dbReference type="SAM" id="Phobius"/>
    </source>
</evidence>
<reference evidence="4 5" key="1">
    <citation type="submission" date="2019-01" db="EMBL/GenBank/DDBJ databases">
        <title>A chromosome-scale genome assembly of the yellow perch, Perca flavescens.</title>
        <authorList>
            <person name="Feron R."/>
            <person name="Morvezen R."/>
            <person name="Bestin A."/>
            <person name="Haffray P."/>
            <person name="Klopp C."/>
            <person name="Zahm M."/>
            <person name="Cabau C."/>
            <person name="Roques C."/>
            <person name="Donnadieu C."/>
            <person name="Bouchez O."/>
            <person name="Christie M."/>
            <person name="Larson W."/>
            <person name="Guiguen Y."/>
        </authorList>
    </citation>
    <scope>NUCLEOTIDE SEQUENCE [LARGE SCALE GENOMIC DNA]</scope>
    <source>
        <strain evidence="4">YP-PL-M2</strain>
        <tissue evidence="4">Blood</tissue>
    </source>
</reference>
<keyword evidence="3" id="KW-0732">Signal</keyword>
<evidence type="ECO:0000256" key="1">
    <source>
        <dbReference type="SAM" id="MobiDB-lite"/>
    </source>
</evidence>
<evidence type="ECO:0000313" key="5">
    <source>
        <dbReference type="Proteomes" id="UP000295070"/>
    </source>
</evidence>
<feature type="signal peptide" evidence="3">
    <location>
        <begin position="1"/>
        <end position="32"/>
    </location>
</feature>
<dbReference type="Proteomes" id="UP000295070">
    <property type="component" value="Chromosome 9"/>
</dbReference>
<comment type="caution">
    <text evidence="4">The sequence shown here is derived from an EMBL/GenBank/DDBJ whole genome shotgun (WGS) entry which is preliminary data.</text>
</comment>
<feature type="compositionally biased region" description="Low complexity" evidence="1">
    <location>
        <begin position="73"/>
        <end position="91"/>
    </location>
</feature>
<gene>
    <name evidence="4" type="ORF">EPR50_G00100710</name>
</gene>
<evidence type="ECO:0000256" key="3">
    <source>
        <dbReference type="SAM" id="SignalP"/>
    </source>
</evidence>
<evidence type="ECO:0000313" key="4">
    <source>
        <dbReference type="EMBL" id="TDH08702.1"/>
    </source>
</evidence>
<feature type="region of interest" description="Disordered" evidence="1">
    <location>
        <begin position="68"/>
        <end position="102"/>
    </location>
</feature>
<accession>A0A484D0B9</accession>